<evidence type="ECO:0000256" key="9">
    <source>
        <dbReference type="ARBA" id="ARBA00023212"/>
    </source>
</evidence>
<dbReference type="PANTHER" id="PTHR13502">
    <property type="entry name" value="CDC42 SMALL EFFECTOR PROTEIN HOMOLOG"/>
    <property type="match status" value="1"/>
</dbReference>
<evidence type="ECO:0000256" key="10">
    <source>
        <dbReference type="ARBA" id="ARBA00023288"/>
    </source>
</evidence>
<dbReference type="InterPro" id="IPR039056">
    <property type="entry name" value="SPEC"/>
</dbReference>
<evidence type="ECO:0000256" key="6">
    <source>
        <dbReference type="ARBA" id="ARBA00022960"/>
    </source>
</evidence>
<evidence type="ECO:0000256" key="7">
    <source>
        <dbReference type="ARBA" id="ARBA00023136"/>
    </source>
</evidence>
<keyword evidence="7" id="KW-0472">Membrane</keyword>
<proteinExistence type="inferred from homology"/>
<evidence type="ECO:0000256" key="3">
    <source>
        <dbReference type="ARBA" id="ARBA00005720"/>
    </source>
</evidence>
<dbReference type="GO" id="GO:0008360">
    <property type="term" value="P:regulation of cell shape"/>
    <property type="evidence" value="ECO:0007669"/>
    <property type="project" value="UniProtKB-KW"/>
</dbReference>
<dbReference type="GO" id="GO:0031267">
    <property type="term" value="F:small GTPase binding"/>
    <property type="evidence" value="ECO:0007669"/>
    <property type="project" value="InterPro"/>
</dbReference>
<keyword evidence="5" id="KW-0963">Cytoplasm</keyword>
<evidence type="ECO:0000256" key="1">
    <source>
        <dbReference type="ARBA" id="ARBA00004193"/>
    </source>
</evidence>
<dbReference type="OrthoDB" id="5559822at2759"/>
<dbReference type="GO" id="GO:0035023">
    <property type="term" value="P:regulation of Rho protein signal transduction"/>
    <property type="evidence" value="ECO:0007669"/>
    <property type="project" value="InterPro"/>
</dbReference>
<name>A0A9P0G5J3_BEMTA</name>
<organism evidence="12 13">
    <name type="scientific">Bemisia tabaci</name>
    <name type="common">Sweetpotato whitefly</name>
    <name type="synonym">Aleurodes tabaci</name>
    <dbReference type="NCBI Taxonomy" id="7038"/>
    <lineage>
        <taxon>Eukaryota</taxon>
        <taxon>Metazoa</taxon>
        <taxon>Ecdysozoa</taxon>
        <taxon>Arthropoda</taxon>
        <taxon>Hexapoda</taxon>
        <taxon>Insecta</taxon>
        <taxon>Pterygota</taxon>
        <taxon>Neoptera</taxon>
        <taxon>Paraneoptera</taxon>
        <taxon>Hemiptera</taxon>
        <taxon>Sternorrhyncha</taxon>
        <taxon>Aleyrodoidea</taxon>
        <taxon>Aleyrodidae</taxon>
        <taxon>Aleyrodinae</taxon>
        <taxon>Bemisia</taxon>
    </lineage>
</organism>
<accession>A0A9P0G5J3</accession>
<keyword evidence="9" id="KW-0206">Cytoskeleton</keyword>
<dbReference type="KEGG" id="btab:109033877"/>
<evidence type="ECO:0000256" key="8">
    <source>
        <dbReference type="ARBA" id="ARBA00023139"/>
    </source>
</evidence>
<comment type="similarity">
    <text evidence="3">Belongs to the CDC42SE/SPEC family.</text>
</comment>
<evidence type="ECO:0000313" key="13">
    <source>
        <dbReference type="Proteomes" id="UP001152759"/>
    </source>
</evidence>
<feature type="domain" description="CRIB" evidence="11">
    <location>
        <begin position="48"/>
        <end position="61"/>
    </location>
</feature>
<dbReference type="AlphaFoldDB" id="A0A9P0G5J3"/>
<keyword evidence="13" id="KW-1185">Reference proteome</keyword>
<sequence>MPSSSHSNNMAAGEVWLQWFSCCIQETQQRSRHQKRQRGRVRIDRSMIGAPTNFQHTGHIGSMDVGNSGVYKVIENQMKSKGGYEPSSTTTVKAC</sequence>
<evidence type="ECO:0000256" key="5">
    <source>
        <dbReference type="ARBA" id="ARBA00022490"/>
    </source>
</evidence>
<dbReference type="Pfam" id="PF00786">
    <property type="entry name" value="PBD"/>
    <property type="match status" value="1"/>
</dbReference>
<dbReference type="EMBL" id="OU963867">
    <property type="protein sequence ID" value="CAH0773344.1"/>
    <property type="molecule type" value="Genomic_DNA"/>
</dbReference>
<comment type="subcellular location">
    <subcellularLocation>
        <location evidence="1">Cell membrane</location>
        <topology evidence="1">Lipid-anchor</topology>
    </subcellularLocation>
    <subcellularLocation>
        <location evidence="2">Cytoplasm</location>
        <location evidence="2">Cytoskeleton</location>
    </subcellularLocation>
</comment>
<keyword evidence="4" id="KW-1003">Cell membrane</keyword>
<keyword evidence="10" id="KW-0449">Lipoprotein</keyword>
<evidence type="ECO:0000313" key="12">
    <source>
        <dbReference type="EMBL" id="CAH0773344.1"/>
    </source>
</evidence>
<dbReference type="PANTHER" id="PTHR13502:SF6">
    <property type="entry name" value="CDC42 SMALL EFFECTOR PROTEIN HOMOLOG"/>
    <property type="match status" value="1"/>
</dbReference>
<dbReference type="InterPro" id="IPR036936">
    <property type="entry name" value="CRIB_dom_sf"/>
</dbReference>
<dbReference type="Proteomes" id="UP001152759">
    <property type="component" value="Chromosome 6"/>
</dbReference>
<evidence type="ECO:0000256" key="4">
    <source>
        <dbReference type="ARBA" id="ARBA00022475"/>
    </source>
</evidence>
<dbReference type="Gene3D" id="3.90.810.10">
    <property type="entry name" value="CRIB domain"/>
    <property type="match status" value="1"/>
</dbReference>
<protein>
    <recommendedName>
        <fullName evidence="11">CRIB domain-containing protein</fullName>
    </recommendedName>
</protein>
<keyword evidence="8" id="KW-0564">Palmitate</keyword>
<dbReference type="PROSITE" id="PS50108">
    <property type="entry name" value="CRIB"/>
    <property type="match status" value="1"/>
</dbReference>
<dbReference type="InterPro" id="IPR000095">
    <property type="entry name" value="CRIB_dom"/>
</dbReference>
<evidence type="ECO:0000259" key="11">
    <source>
        <dbReference type="PROSITE" id="PS50108"/>
    </source>
</evidence>
<gene>
    <name evidence="12" type="ORF">BEMITA_LOCUS9846</name>
</gene>
<dbReference type="CDD" id="cd00132">
    <property type="entry name" value="CRIB"/>
    <property type="match status" value="1"/>
</dbReference>
<dbReference type="GO" id="GO:0005886">
    <property type="term" value="C:plasma membrane"/>
    <property type="evidence" value="ECO:0007669"/>
    <property type="project" value="UniProtKB-SubCell"/>
</dbReference>
<evidence type="ECO:0000256" key="2">
    <source>
        <dbReference type="ARBA" id="ARBA00004245"/>
    </source>
</evidence>
<keyword evidence="6" id="KW-0133">Cell shape</keyword>
<reference evidence="12" key="1">
    <citation type="submission" date="2021-12" db="EMBL/GenBank/DDBJ databases">
        <authorList>
            <person name="King R."/>
        </authorList>
    </citation>
    <scope>NUCLEOTIDE SEQUENCE</scope>
</reference>
<dbReference type="GO" id="GO:0005856">
    <property type="term" value="C:cytoskeleton"/>
    <property type="evidence" value="ECO:0007669"/>
    <property type="project" value="UniProtKB-SubCell"/>
</dbReference>